<feature type="region of interest" description="Disordered" evidence="1">
    <location>
        <begin position="172"/>
        <end position="218"/>
    </location>
</feature>
<dbReference type="Proteomes" id="UP000315750">
    <property type="component" value="Chromosome"/>
</dbReference>
<dbReference type="EMBL" id="CP036278">
    <property type="protein sequence ID" value="QDU55999.1"/>
    <property type="molecule type" value="Genomic_DNA"/>
</dbReference>
<feature type="compositionally biased region" description="Low complexity" evidence="1">
    <location>
        <begin position="144"/>
        <end position="155"/>
    </location>
</feature>
<dbReference type="AlphaFoldDB" id="A0A518AMN8"/>
<organism evidence="2 3">
    <name type="scientific">Aeoliella mucimassa</name>
    <dbReference type="NCBI Taxonomy" id="2527972"/>
    <lineage>
        <taxon>Bacteria</taxon>
        <taxon>Pseudomonadati</taxon>
        <taxon>Planctomycetota</taxon>
        <taxon>Planctomycetia</taxon>
        <taxon>Pirellulales</taxon>
        <taxon>Lacipirellulaceae</taxon>
        <taxon>Aeoliella</taxon>
    </lineage>
</organism>
<dbReference type="PANTHER" id="PTHR34547">
    <property type="entry name" value="YACP-LIKE NYN DOMAIN PROTEIN"/>
    <property type="match status" value="1"/>
</dbReference>
<feature type="compositionally biased region" description="Basic residues" evidence="1">
    <location>
        <begin position="183"/>
        <end position="192"/>
    </location>
</feature>
<dbReference type="KEGG" id="amuc:Pan181_22010"/>
<gene>
    <name evidence="2" type="ORF">Pan181_22010</name>
</gene>
<evidence type="ECO:0000313" key="3">
    <source>
        <dbReference type="Proteomes" id="UP000315750"/>
    </source>
</evidence>
<proteinExistence type="predicted"/>
<evidence type="ECO:0000313" key="2">
    <source>
        <dbReference type="EMBL" id="QDU55999.1"/>
    </source>
</evidence>
<keyword evidence="3" id="KW-1185">Reference proteome</keyword>
<dbReference type="InterPro" id="IPR010298">
    <property type="entry name" value="YacP-like"/>
</dbReference>
<sequence>MLCYNMSMRLLIDGYNLLHATDLFGQGKLAGTLQGSREALLARLADMLSAGERRAMAIVFDAAGAPPGLPKQVHWDHMTVRYAREYADADALLEEIIETHRAPRGLTVVSSDHRVQRAARRRGAAYVDSDQWYRDLVTRRPQRPGGSTKPKPGGSVDYWVDQFQSAELEQMEAELRRTTQPKLRPKTTKRQPHAPPTADGDFENPFPPGYGEDLLDGE</sequence>
<evidence type="ECO:0000256" key="1">
    <source>
        <dbReference type="SAM" id="MobiDB-lite"/>
    </source>
</evidence>
<feature type="region of interest" description="Disordered" evidence="1">
    <location>
        <begin position="137"/>
        <end position="157"/>
    </location>
</feature>
<accession>A0A518AMN8</accession>
<dbReference type="OrthoDB" id="286832at2"/>
<reference evidence="2 3" key="1">
    <citation type="submission" date="2019-02" db="EMBL/GenBank/DDBJ databases">
        <title>Deep-cultivation of Planctomycetes and their phenomic and genomic characterization uncovers novel biology.</title>
        <authorList>
            <person name="Wiegand S."/>
            <person name="Jogler M."/>
            <person name="Boedeker C."/>
            <person name="Pinto D."/>
            <person name="Vollmers J."/>
            <person name="Rivas-Marin E."/>
            <person name="Kohn T."/>
            <person name="Peeters S.H."/>
            <person name="Heuer A."/>
            <person name="Rast P."/>
            <person name="Oberbeckmann S."/>
            <person name="Bunk B."/>
            <person name="Jeske O."/>
            <person name="Meyerdierks A."/>
            <person name="Storesund J.E."/>
            <person name="Kallscheuer N."/>
            <person name="Luecker S."/>
            <person name="Lage O.M."/>
            <person name="Pohl T."/>
            <person name="Merkel B.J."/>
            <person name="Hornburger P."/>
            <person name="Mueller R.-W."/>
            <person name="Bruemmer F."/>
            <person name="Labrenz M."/>
            <person name="Spormann A.M."/>
            <person name="Op den Camp H."/>
            <person name="Overmann J."/>
            <person name="Amann R."/>
            <person name="Jetten M.S.M."/>
            <person name="Mascher T."/>
            <person name="Medema M.H."/>
            <person name="Devos D.P."/>
            <person name="Kaster A.-K."/>
            <person name="Ovreas L."/>
            <person name="Rohde M."/>
            <person name="Galperin M.Y."/>
            <person name="Jogler C."/>
        </authorList>
    </citation>
    <scope>NUCLEOTIDE SEQUENCE [LARGE SCALE GENOMIC DNA]</scope>
    <source>
        <strain evidence="2 3">Pan181</strain>
    </source>
</reference>
<protein>
    <submittedName>
        <fullName evidence="2">YacP-like NYN domain protein</fullName>
    </submittedName>
</protein>
<name>A0A518AMN8_9BACT</name>
<dbReference type="PANTHER" id="PTHR34547:SF1">
    <property type="entry name" value="YACP-LIKE NYN DOMAIN PROTEIN"/>
    <property type="match status" value="1"/>
</dbReference>
<dbReference type="Pfam" id="PF05991">
    <property type="entry name" value="NYN_YacP"/>
    <property type="match status" value="1"/>
</dbReference>